<feature type="transmembrane region" description="Helical" evidence="8">
    <location>
        <begin position="93"/>
        <end position="114"/>
    </location>
</feature>
<dbReference type="GO" id="GO:0048038">
    <property type="term" value="F:quinone binding"/>
    <property type="evidence" value="ECO:0007669"/>
    <property type="project" value="UniProtKB-KW"/>
</dbReference>
<evidence type="ECO:0000313" key="9">
    <source>
        <dbReference type="EMBL" id="GHP01174.1"/>
    </source>
</evidence>
<evidence type="ECO:0000256" key="1">
    <source>
        <dbReference type="ARBA" id="ARBA00004370"/>
    </source>
</evidence>
<comment type="caution">
    <text evidence="9">The sequence shown here is derived from an EMBL/GenBank/DDBJ whole genome shotgun (WGS) entry which is preliminary data.</text>
</comment>
<comment type="similarity">
    <text evidence="2 7">Belongs to the complex I subunit 3 family.</text>
</comment>
<dbReference type="EMBL" id="BNJK01000004">
    <property type="protein sequence ID" value="GHP01174.1"/>
    <property type="molecule type" value="Genomic_DNA"/>
</dbReference>
<evidence type="ECO:0000256" key="7">
    <source>
        <dbReference type="RuleBase" id="RU003639"/>
    </source>
</evidence>
<dbReference type="Gene3D" id="1.20.58.1610">
    <property type="entry name" value="NADH:ubiquinone/plastoquinone oxidoreductase, chain 3"/>
    <property type="match status" value="1"/>
</dbReference>
<dbReference type="GO" id="GO:0005886">
    <property type="term" value="C:plasma membrane"/>
    <property type="evidence" value="ECO:0007669"/>
    <property type="project" value="UniProtKB-SubCell"/>
</dbReference>
<dbReference type="AlphaFoldDB" id="A0A8J3IZ48"/>
<gene>
    <name evidence="9" type="ORF">KSF_112210</name>
</gene>
<feature type="transmembrane region" description="Helical" evidence="8">
    <location>
        <begin position="64"/>
        <end position="87"/>
    </location>
</feature>
<sequence length="126" mass="14110">MTARISTDFALAGVMLLVALLLGILALGLNRWLAPTTRTSEKNPPPEYGGRTGHKTWVQFRLRYAVLALLFVAFDMEMVFMFPWAVVFKEVGLVAFFDMFVFVAILASAIFFAWKEGGLDPEKCGR</sequence>
<feature type="transmembrane region" description="Helical" evidence="8">
    <location>
        <begin position="12"/>
        <end position="33"/>
    </location>
</feature>
<dbReference type="InterPro" id="IPR000440">
    <property type="entry name" value="NADH_UbQ/plastoQ_OxRdtase_su3"/>
</dbReference>
<evidence type="ECO:0000256" key="2">
    <source>
        <dbReference type="ARBA" id="ARBA00008472"/>
    </source>
</evidence>
<evidence type="ECO:0000256" key="4">
    <source>
        <dbReference type="ARBA" id="ARBA00022692"/>
    </source>
</evidence>
<comment type="catalytic activity">
    <reaction evidence="7">
        <text>a quinone + NADH + 5 H(+)(in) = a quinol + NAD(+) + 4 H(+)(out)</text>
        <dbReference type="Rhea" id="RHEA:57888"/>
        <dbReference type="ChEBI" id="CHEBI:15378"/>
        <dbReference type="ChEBI" id="CHEBI:24646"/>
        <dbReference type="ChEBI" id="CHEBI:57540"/>
        <dbReference type="ChEBI" id="CHEBI:57945"/>
        <dbReference type="ChEBI" id="CHEBI:132124"/>
    </reaction>
</comment>
<dbReference type="Proteomes" id="UP000597444">
    <property type="component" value="Unassembled WGS sequence"/>
</dbReference>
<keyword evidence="6 8" id="KW-0472">Membrane</keyword>
<dbReference type="GO" id="GO:0030964">
    <property type="term" value="C:NADH dehydrogenase complex"/>
    <property type="evidence" value="ECO:0007669"/>
    <property type="project" value="TreeGrafter"/>
</dbReference>
<dbReference type="EC" id="7.1.1.-" evidence="7"/>
<evidence type="ECO:0000313" key="10">
    <source>
        <dbReference type="Proteomes" id="UP000597444"/>
    </source>
</evidence>
<keyword evidence="7" id="KW-0520">NAD</keyword>
<keyword evidence="10" id="KW-1185">Reference proteome</keyword>
<comment type="subcellular location">
    <subcellularLocation>
        <location evidence="7">Cell membrane</location>
        <topology evidence="7">Multi-pass membrane protein</topology>
    </subcellularLocation>
    <subcellularLocation>
        <location evidence="1">Membrane</location>
    </subcellularLocation>
</comment>
<dbReference type="PANTHER" id="PTHR11058">
    <property type="entry name" value="NADH-UBIQUINONE OXIDOREDUCTASE CHAIN 3"/>
    <property type="match status" value="1"/>
</dbReference>
<name>A0A8J3IZ48_9CHLR</name>
<reference evidence="9" key="1">
    <citation type="submission" date="2020-10" db="EMBL/GenBank/DDBJ databases">
        <title>Taxonomic study of unclassified bacteria belonging to the class Ktedonobacteria.</title>
        <authorList>
            <person name="Yabe S."/>
            <person name="Wang C.M."/>
            <person name="Zheng Y."/>
            <person name="Sakai Y."/>
            <person name="Cavaletti L."/>
            <person name="Monciardini P."/>
            <person name="Donadio S."/>
        </authorList>
    </citation>
    <scope>NUCLEOTIDE SEQUENCE</scope>
    <source>
        <strain evidence="9">ID150040</strain>
    </source>
</reference>
<comment type="function">
    <text evidence="7">NDH-1 shuttles electrons from NADH, via FMN and iron-sulfur (Fe-S) centers, to quinones in the respiratory chain.</text>
</comment>
<organism evidence="9 10">
    <name type="scientific">Reticulibacter mediterranei</name>
    <dbReference type="NCBI Taxonomy" id="2778369"/>
    <lineage>
        <taxon>Bacteria</taxon>
        <taxon>Bacillati</taxon>
        <taxon>Chloroflexota</taxon>
        <taxon>Ktedonobacteria</taxon>
        <taxon>Ktedonobacterales</taxon>
        <taxon>Reticulibacteraceae</taxon>
        <taxon>Reticulibacter</taxon>
    </lineage>
</organism>
<proteinExistence type="inferred from homology"/>
<evidence type="ECO:0000256" key="8">
    <source>
        <dbReference type="SAM" id="Phobius"/>
    </source>
</evidence>
<dbReference type="RefSeq" id="WP_220211729.1">
    <property type="nucleotide sequence ID" value="NZ_BNJK01000004.1"/>
</dbReference>
<evidence type="ECO:0000256" key="6">
    <source>
        <dbReference type="ARBA" id="ARBA00023136"/>
    </source>
</evidence>
<dbReference type="InterPro" id="IPR038430">
    <property type="entry name" value="NDAH_ubi_oxred_su3_sf"/>
</dbReference>
<keyword evidence="3" id="KW-0813">Transport</keyword>
<dbReference type="PANTHER" id="PTHR11058:SF9">
    <property type="entry name" value="NADH-UBIQUINONE OXIDOREDUCTASE CHAIN 3"/>
    <property type="match status" value="1"/>
</dbReference>
<protein>
    <recommendedName>
        <fullName evidence="7">NADH-quinone oxidoreductase subunit</fullName>
        <ecNumber evidence="7">7.1.1.-</ecNumber>
    </recommendedName>
</protein>
<evidence type="ECO:0000256" key="3">
    <source>
        <dbReference type="ARBA" id="ARBA00022448"/>
    </source>
</evidence>
<keyword evidence="7" id="KW-0874">Quinone</keyword>
<keyword evidence="5 8" id="KW-1133">Transmembrane helix</keyword>
<evidence type="ECO:0000256" key="5">
    <source>
        <dbReference type="ARBA" id="ARBA00022989"/>
    </source>
</evidence>
<accession>A0A8J3IZ48</accession>
<keyword evidence="4 7" id="KW-0812">Transmembrane</keyword>
<dbReference type="Pfam" id="PF00507">
    <property type="entry name" value="Oxidored_q4"/>
    <property type="match status" value="1"/>
</dbReference>
<dbReference type="GO" id="GO:0008137">
    <property type="term" value="F:NADH dehydrogenase (ubiquinone) activity"/>
    <property type="evidence" value="ECO:0007669"/>
    <property type="project" value="InterPro"/>
</dbReference>